<protein>
    <recommendedName>
        <fullName evidence="3">Terminase</fullName>
    </recommendedName>
</protein>
<evidence type="ECO:0000313" key="2">
    <source>
        <dbReference type="Proteomes" id="UP000183843"/>
    </source>
</evidence>
<dbReference type="InterPro" id="IPR027417">
    <property type="entry name" value="P-loop_NTPase"/>
</dbReference>
<dbReference type="Gene3D" id="3.30.420.240">
    <property type="match status" value="1"/>
</dbReference>
<dbReference type="Gene3D" id="3.40.50.300">
    <property type="entry name" value="P-loop containing nucleotide triphosphate hydrolases"/>
    <property type="match status" value="1"/>
</dbReference>
<accession>A0A1I0VJC4</accession>
<proteinExistence type="predicted"/>
<sequence length="484" mass="54717">MNQTEKLKLAEYLAKYAHDPLGFVRACFPWGEGDLAGRKIEQWQIDLLSDIRDGLKSADEVIRTAIASGHGIGKSAIVSWLAWWAIATKPNTRGVITANTDGQLKSKTMPEIQKWYNRFIGKELFICTATAIFSAEKEYEKTWRIDAIPWSENNPEAFAGLHNQGGRILFIFDEASAIPPIIWEVAQGAMTDANTEKLWCVFGNPTRNTGRFFDCFHRERKYWYTRQIDSRSVSFTDKEELNKEIVLNGLESDVVKVRILGQFPSASEMQFIPRYMVDAARGRHLQSHQYSFAPVIIGVDPAWTGGDEIAIVKRQGLACSILATYRKNDNDFQLASRIAEFEDEHKADAVLIDMGYGTGVYSAGKTMGRQWQLVGFGEKAPDVGYFNLRAYGWGRMKEWLKDGGAIPDNQQLCDDLIAPETKPRDDGKIQLESKDAMKKRGLPSPNIADALAITFMRPVIKQERRQKQWANNTPYNMFGYAEGE</sequence>
<evidence type="ECO:0000313" key="1">
    <source>
        <dbReference type="EMBL" id="SFA76020.1"/>
    </source>
</evidence>
<reference evidence="1 2" key="1">
    <citation type="submission" date="2016-10" db="EMBL/GenBank/DDBJ databases">
        <authorList>
            <person name="de Groot N.N."/>
        </authorList>
    </citation>
    <scope>NUCLEOTIDE SEQUENCE [LARGE SCALE GENOMIC DNA]</scope>
    <source>
        <strain evidence="1 2">L14</strain>
    </source>
</reference>
<name>A0A1I0VJC4_SELRU</name>
<organism evidence="1 2">
    <name type="scientific">Selenomonas ruminantium</name>
    <dbReference type="NCBI Taxonomy" id="971"/>
    <lineage>
        <taxon>Bacteria</taxon>
        <taxon>Bacillati</taxon>
        <taxon>Bacillota</taxon>
        <taxon>Negativicutes</taxon>
        <taxon>Selenomonadales</taxon>
        <taxon>Selenomonadaceae</taxon>
        <taxon>Selenomonas</taxon>
    </lineage>
</organism>
<dbReference type="EMBL" id="FOJX01000001">
    <property type="protein sequence ID" value="SFA76020.1"/>
    <property type="molecule type" value="Genomic_DNA"/>
</dbReference>
<dbReference type="RefSeq" id="WP_074812747.1">
    <property type="nucleotide sequence ID" value="NZ_FOJX01000001.1"/>
</dbReference>
<dbReference type="AlphaFoldDB" id="A0A1I0VJC4"/>
<dbReference type="Proteomes" id="UP000183843">
    <property type="component" value="Unassembled WGS sequence"/>
</dbReference>
<gene>
    <name evidence="1" type="ORF">SAMN05216587_101638</name>
</gene>
<evidence type="ECO:0008006" key="3">
    <source>
        <dbReference type="Google" id="ProtNLM"/>
    </source>
</evidence>